<comment type="caution">
    <text evidence="1">The sequence shown here is derived from an EMBL/GenBank/DDBJ whole genome shotgun (WGS) entry which is preliminary data.</text>
</comment>
<keyword evidence="2" id="KW-1185">Reference proteome</keyword>
<name>A0ABD1FBU0_HYPHA</name>
<gene>
    <name evidence="1" type="ORF">ABEB36_000601</name>
</gene>
<proteinExistence type="predicted"/>
<protein>
    <submittedName>
        <fullName evidence="1">Uncharacterized protein</fullName>
    </submittedName>
</protein>
<dbReference type="Proteomes" id="UP001566132">
    <property type="component" value="Unassembled WGS sequence"/>
</dbReference>
<accession>A0ABD1FBU0</accession>
<sequence length="453" mass="53528">MSDQNLWQYHSIIFRIIEESLEVSLVICKSDLQEFTIAKIFDIFNQILPSAFVLNTGYWPFFNTIKKQSICICGRYGMECRHFKHDYHWIDISSLRNDNSAIFRNKWGNLTLLDFHMDLIPMTSGAAGYYCHMKLTFQYKRIEKGRPKRKKLENINITPDQPFSIMISCRYILQREYYPALQTIMFQPSPFFYQTYGSIFPKLLKTRANLARLPAESIQSFYAVAAEEMPHFTLILQHVNLPTYQYSRSMIPAPLTYLDHMKQRKMTMSKETQTELVGSNEVWKYKELFNNLGPSWNDSYEPSCNSKPYEELDTNLEVNDVMEALKRQPGTSDNQNWNLVKRRPRKKYQNIQLFGNNVNESRRQTLRERCKMINGPMTQLSTYAEILKCPKGPAVQTKKFPQLDMYKKDAEFQWFETQFPDLPRCSETAKVILDENFDLAEELVKQEKQREMK</sequence>
<organism evidence="1 2">
    <name type="scientific">Hypothenemus hampei</name>
    <name type="common">Coffee berry borer</name>
    <dbReference type="NCBI Taxonomy" id="57062"/>
    <lineage>
        <taxon>Eukaryota</taxon>
        <taxon>Metazoa</taxon>
        <taxon>Ecdysozoa</taxon>
        <taxon>Arthropoda</taxon>
        <taxon>Hexapoda</taxon>
        <taxon>Insecta</taxon>
        <taxon>Pterygota</taxon>
        <taxon>Neoptera</taxon>
        <taxon>Endopterygota</taxon>
        <taxon>Coleoptera</taxon>
        <taxon>Polyphaga</taxon>
        <taxon>Cucujiformia</taxon>
        <taxon>Curculionidae</taxon>
        <taxon>Scolytinae</taxon>
        <taxon>Hypothenemus</taxon>
    </lineage>
</organism>
<dbReference type="EMBL" id="JBDJPC010000001">
    <property type="protein sequence ID" value="KAL1516733.1"/>
    <property type="molecule type" value="Genomic_DNA"/>
</dbReference>
<evidence type="ECO:0000313" key="2">
    <source>
        <dbReference type="Proteomes" id="UP001566132"/>
    </source>
</evidence>
<reference evidence="1 2" key="1">
    <citation type="submission" date="2024-05" db="EMBL/GenBank/DDBJ databases">
        <title>Genetic variation in Jamaican populations of the coffee berry borer (Hypothenemus hampei).</title>
        <authorList>
            <person name="Errbii M."/>
            <person name="Myrie A."/>
        </authorList>
    </citation>
    <scope>NUCLEOTIDE SEQUENCE [LARGE SCALE GENOMIC DNA]</scope>
    <source>
        <strain evidence="1">JA-Hopewell-2020-01-JO</strain>
        <tissue evidence="1">Whole body</tissue>
    </source>
</reference>
<dbReference type="AlphaFoldDB" id="A0ABD1FBU0"/>
<evidence type="ECO:0000313" key="1">
    <source>
        <dbReference type="EMBL" id="KAL1516733.1"/>
    </source>
</evidence>